<feature type="region of interest" description="Disordered" evidence="1">
    <location>
        <begin position="159"/>
        <end position="231"/>
    </location>
</feature>
<organism evidence="3">
    <name type="scientific">Oryza sativa subsp. japonica</name>
    <name type="common">Rice</name>
    <dbReference type="NCBI Taxonomy" id="39947"/>
    <lineage>
        <taxon>Eukaryota</taxon>
        <taxon>Viridiplantae</taxon>
        <taxon>Streptophyta</taxon>
        <taxon>Embryophyta</taxon>
        <taxon>Tracheophyta</taxon>
        <taxon>Spermatophyta</taxon>
        <taxon>Magnoliopsida</taxon>
        <taxon>Liliopsida</taxon>
        <taxon>Poales</taxon>
        <taxon>Poaceae</taxon>
        <taxon>BOP clade</taxon>
        <taxon>Oryzoideae</taxon>
        <taxon>Oryzeae</taxon>
        <taxon>Oryzinae</taxon>
        <taxon>Oryza</taxon>
        <taxon>Oryza sativa</taxon>
    </lineage>
</organism>
<evidence type="ECO:0000313" key="3">
    <source>
        <dbReference type="EMBL" id="BAD81214.1"/>
    </source>
</evidence>
<name>Q5NBE2_ORYSJ</name>
<keyword evidence="2" id="KW-1133">Transmembrane helix</keyword>
<feature type="transmembrane region" description="Helical" evidence="2">
    <location>
        <begin position="116"/>
        <end position="139"/>
    </location>
</feature>
<proteinExistence type="predicted"/>
<keyword evidence="2" id="KW-0812">Transmembrane</keyword>
<keyword evidence="2" id="KW-0472">Membrane</keyword>
<feature type="compositionally biased region" description="Basic and acidic residues" evidence="1">
    <location>
        <begin position="220"/>
        <end position="231"/>
    </location>
</feature>
<gene>
    <name evidence="3" type="primary">P0434D08.10</name>
</gene>
<reference evidence="3" key="1">
    <citation type="journal article" date="2002" name="Nature">
        <title>The genome sequence and structure of rice chromosome 1.</title>
        <authorList>
            <person name="Sasaki T."/>
            <person name="Matsumoto T."/>
            <person name="Yamamoto K."/>
            <person name="Sakata K."/>
            <person name="Baba T."/>
            <person name="Katayose Y."/>
            <person name="Wu J."/>
            <person name="Niimura Y."/>
            <person name="Cheng Z."/>
            <person name="Nagamura Y."/>
            <person name="Antonio B.A."/>
            <person name="Kanamori H."/>
            <person name="Hosokawa S."/>
            <person name="Masukawa M."/>
            <person name="Arikawa K."/>
            <person name="Chiden Y."/>
            <person name="Hayashi M."/>
            <person name="Okamoto M."/>
            <person name="Ando T."/>
            <person name="Aoki H."/>
            <person name="Arita K."/>
            <person name="Hamada M."/>
            <person name="Harada C."/>
            <person name="Hijishita S."/>
            <person name="Honda M."/>
            <person name="Ichikawa Y."/>
            <person name="Idonuma A."/>
            <person name="Iijima M."/>
            <person name="Ikeda M."/>
            <person name="Ikeno M."/>
            <person name="Itoh S."/>
            <person name="Itoh T."/>
            <person name="Itoh Y."/>
            <person name="Itoh Y."/>
            <person name="Iwabuchi A."/>
            <person name="Kamiya K."/>
            <person name="Karasawa W."/>
            <person name="Katagiri S."/>
            <person name="Kikuta A."/>
            <person name="Kobayashi N."/>
            <person name="Kono I."/>
            <person name="Machita K."/>
            <person name="Maehara T."/>
            <person name="Mizuno H."/>
            <person name="Mizubayashi T."/>
            <person name="Mukai Y."/>
            <person name="Nagasaki H."/>
            <person name="Nakashima M."/>
            <person name="Nakama Y."/>
            <person name="Nakamichi Y."/>
            <person name="Nakamura M."/>
            <person name="Namiki N."/>
            <person name="Negishi M."/>
            <person name="Ohta I."/>
            <person name="Ono N."/>
            <person name="Saji S."/>
            <person name="Sakai K."/>
            <person name="Shibata M."/>
            <person name="Shimokawa T."/>
            <person name="Shomura A."/>
            <person name="Song J."/>
            <person name="Takazaki Y."/>
            <person name="Terasawa K."/>
            <person name="Tsuji K."/>
            <person name="Waki K."/>
            <person name="Yamagata H."/>
            <person name="Yamane H."/>
            <person name="Yoshiki S."/>
            <person name="Yoshihara R."/>
            <person name="Yukawa K."/>
            <person name="Zhong H."/>
            <person name="Iwama H."/>
            <person name="Endo T."/>
            <person name="Ito H."/>
            <person name="Hahn J.H."/>
            <person name="Kim H.I."/>
            <person name="Eun M.Y."/>
            <person name="Yano M."/>
            <person name="Jiang J."/>
            <person name="Gojobori T."/>
        </authorList>
    </citation>
    <scope>NUCLEOTIDE SEQUENCE [LARGE SCALE GENOMIC DNA]</scope>
</reference>
<accession>Q5NBE2</accession>
<feature type="transmembrane region" description="Helical" evidence="2">
    <location>
        <begin position="73"/>
        <end position="95"/>
    </location>
</feature>
<dbReference type="AlphaFoldDB" id="Q5NBE2"/>
<feature type="region of interest" description="Disordered" evidence="1">
    <location>
        <begin position="1"/>
        <end position="23"/>
    </location>
</feature>
<sequence>MRSSSSSVQSRWNSRLESSAPAPGCGCGGGGGGIAAVGSGGAWGAAAWSGLEPSLSVPSSSSSSAGEEEEWEAAASSSAAMVVVVVVVVVGMGLARGLGGNQVSDRTDQLGAWQRGIIAWFSSVGSLTALCAITTPHVIDGISYSSGGAAAFEESGASVDHAPISSPSAASTSTAKTSPAPSCRASTGRRRRQWGEAGEEEDGVATAGGGEARRQPGGGGERRRREMAEGEGEGWREFVVVVAGEVGVMVSWWKKGRDDDHPVVQPLPAVGRKANADLVAAAALPYALTLGRDRAR</sequence>
<evidence type="ECO:0000256" key="2">
    <source>
        <dbReference type="SAM" id="Phobius"/>
    </source>
</evidence>
<feature type="compositionally biased region" description="Low complexity" evidence="1">
    <location>
        <begin position="159"/>
        <end position="182"/>
    </location>
</feature>
<protein>
    <submittedName>
        <fullName evidence="3">Uncharacterized protein</fullName>
    </submittedName>
</protein>
<dbReference type="EMBL" id="AP001278">
    <property type="protein sequence ID" value="BAD81214.1"/>
    <property type="molecule type" value="Genomic_DNA"/>
</dbReference>
<dbReference type="Proteomes" id="UP000817658">
    <property type="component" value="Chromosome 1"/>
</dbReference>
<evidence type="ECO:0000256" key="1">
    <source>
        <dbReference type="SAM" id="MobiDB-lite"/>
    </source>
</evidence>